<sequence>MQGEDDLRGLAKIMAFMRAVSILLVLMHFYWFCYGFFAERGWTLEIIGKILTNFNRTAGLFSHTLYTKIFALLLLALSCLGTKGVKNEKITWAKIYTALVIGFVLFFMNTPLLKLSAGVATSLYILTTSLGYIVLLMAGVWMSRLVRNNLMDDVFNNENESFQQETSLIENEYSVNLPTKFFYKGKWNNGWINIVNPFRASIVLGTPGSGKSYAIVNNYIKQHIEKGFAMYIYDFKFDDLSTIAYNHLLKHSDKYKVKPKFYVINFDDPRRSHRCNPLSPAFMTDISDAYEASYTIMLNLNRSWILKQGDFFVESPIILLASIIWFLKIYEDGKYCTFPHAIELLNKKYADVFTILTSYPELENYLSAFMDAWQGGAQDQLQGQIASAKIPLSRMISPKLYWVMTGDDFSLDINNPKEPKILCVGNNPDRQNIYSSALGLYNSRIVKLINKKHKSKSSVIIDELPTIYFRGLDNLIATARSNKVSVCLGFQDYSQLIRDYGDKESKVIQNTVGNIFSGQVVGETAKNLSERFGKVLQKRQSMTINRNDKSTSISTQLDTLIPASKISTLTQGMFVGAVSDNFDERIEQKIFHAEIVVDNEKVSAETKAYKKIPQILSFTDELGNDNMKQVIEANYRQVKADVLQIVESEMERIKNDPDLQHLLQGK</sequence>
<proteinExistence type="predicted"/>
<dbReference type="CDD" id="cd01127">
    <property type="entry name" value="TrwB_TraG_TraD_VirD4"/>
    <property type="match status" value="1"/>
</dbReference>
<dbReference type="EMBL" id="QDKG01000005">
    <property type="protein sequence ID" value="PVH24504.1"/>
    <property type="molecule type" value="Genomic_DNA"/>
</dbReference>
<feature type="transmembrane region" description="Helical" evidence="6">
    <location>
        <begin position="15"/>
        <end position="37"/>
    </location>
</feature>
<feature type="transmembrane region" description="Helical" evidence="6">
    <location>
        <begin position="57"/>
        <end position="80"/>
    </location>
</feature>
<reference evidence="9 10" key="1">
    <citation type="submission" date="2018-04" db="EMBL/GenBank/DDBJ databases">
        <title>Sphingobacterium cortibacter sp. nov.</title>
        <authorList>
            <person name="Li Y."/>
        </authorList>
    </citation>
    <scope>NUCLEOTIDE SEQUENCE [LARGE SCALE GENOMIC DNA]</scope>
    <source>
        <strain evidence="9 10">2c-3</strain>
    </source>
</reference>
<accession>A0A2T8HGH9</accession>
<dbReference type="Proteomes" id="UP000245627">
    <property type="component" value="Unassembled WGS sequence"/>
</dbReference>
<dbReference type="InterPro" id="IPR032689">
    <property type="entry name" value="TraG-D_C"/>
</dbReference>
<dbReference type="NCBIfam" id="NF041326">
    <property type="entry name" value="Bacteroid_MobC"/>
    <property type="match status" value="1"/>
</dbReference>
<comment type="subcellular location">
    <subcellularLocation>
        <location evidence="1">Cell membrane</location>
        <topology evidence="1">Multi-pass membrane protein</topology>
    </subcellularLocation>
</comment>
<evidence type="ECO:0000256" key="3">
    <source>
        <dbReference type="ARBA" id="ARBA00022692"/>
    </source>
</evidence>
<evidence type="ECO:0000313" key="10">
    <source>
        <dbReference type="Proteomes" id="UP000245627"/>
    </source>
</evidence>
<keyword evidence="2" id="KW-1003">Cell membrane</keyword>
<evidence type="ECO:0000256" key="2">
    <source>
        <dbReference type="ARBA" id="ARBA00022475"/>
    </source>
</evidence>
<dbReference type="AlphaFoldDB" id="A0A2T8HGH9"/>
<dbReference type="SUPFAM" id="SSF52540">
    <property type="entry name" value="P-loop containing nucleoside triphosphate hydrolases"/>
    <property type="match status" value="1"/>
</dbReference>
<dbReference type="Gene3D" id="3.40.50.300">
    <property type="entry name" value="P-loop containing nucleotide triphosphate hydrolases"/>
    <property type="match status" value="2"/>
</dbReference>
<name>A0A2T8HGH9_9SPHI</name>
<gene>
    <name evidence="9" type="ORF">DC487_13285</name>
</gene>
<protein>
    <submittedName>
        <fullName evidence="9">Conjugal transfer protein TraG</fullName>
    </submittedName>
</protein>
<dbReference type="InterPro" id="IPR051539">
    <property type="entry name" value="T4SS-coupling_protein"/>
</dbReference>
<keyword evidence="3 6" id="KW-0812">Transmembrane</keyword>
<feature type="domain" description="TraD/TraG TraM recognition site" evidence="7">
    <location>
        <begin position="459"/>
        <end position="570"/>
    </location>
</feature>
<dbReference type="Pfam" id="PF12696">
    <property type="entry name" value="TraG-D_C"/>
    <property type="match status" value="1"/>
</dbReference>
<dbReference type="OrthoDB" id="102453at2"/>
<evidence type="ECO:0000259" key="7">
    <source>
        <dbReference type="Pfam" id="PF12696"/>
    </source>
</evidence>
<comment type="caution">
    <text evidence="9">The sequence shown here is derived from an EMBL/GenBank/DDBJ whole genome shotgun (WGS) entry which is preliminary data.</text>
</comment>
<keyword evidence="5 6" id="KW-0472">Membrane</keyword>
<dbReference type="GO" id="GO:0005886">
    <property type="term" value="C:plasma membrane"/>
    <property type="evidence" value="ECO:0007669"/>
    <property type="project" value="UniProtKB-SubCell"/>
</dbReference>
<evidence type="ECO:0000313" key="9">
    <source>
        <dbReference type="EMBL" id="PVH24504.1"/>
    </source>
</evidence>
<evidence type="ECO:0000256" key="4">
    <source>
        <dbReference type="ARBA" id="ARBA00022989"/>
    </source>
</evidence>
<keyword evidence="4 6" id="KW-1133">Transmembrane helix</keyword>
<organism evidence="9 10">
    <name type="scientific">Sphingobacterium corticibacter</name>
    <dbReference type="NCBI Taxonomy" id="2171749"/>
    <lineage>
        <taxon>Bacteria</taxon>
        <taxon>Pseudomonadati</taxon>
        <taxon>Bacteroidota</taxon>
        <taxon>Sphingobacteriia</taxon>
        <taxon>Sphingobacteriales</taxon>
        <taxon>Sphingobacteriaceae</taxon>
        <taxon>Sphingobacterium</taxon>
    </lineage>
</organism>
<dbReference type="InterPro" id="IPR027417">
    <property type="entry name" value="P-loop_NTPase"/>
</dbReference>
<dbReference type="RefSeq" id="WP_116776452.1">
    <property type="nucleotide sequence ID" value="NZ_QDKG01000005.1"/>
</dbReference>
<dbReference type="Pfam" id="PF14293">
    <property type="entry name" value="YWFCY"/>
    <property type="match status" value="1"/>
</dbReference>
<dbReference type="PANTHER" id="PTHR37937">
    <property type="entry name" value="CONJUGATIVE TRANSFER: DNA TRANSPORT"/>
    <property type="match status" value="1"/>
</dbReference>
<keyword evidence="10" id="KW-1185">Reference proteome</keyword>
<evidence type="ECO:0000256" key="6">
    <source>
        <dbReference type="SAM" id="Phobius"/>
    </source>
</evidence>
<feature type="transmembrane region" description="Helical" evidence="6">
    <location>
        <begin position="92"/>
        <end position="110"/>
    </location>
</feature>
<dbReference type="PANTHER" id="PTHR37937:SF1">
    <property type="entry name" value="CONJUGATIVE TRANSFER: DNA TRANSPORT"/>
    <property type="match status" value="1"/>
</dbReference>
<dbReference type="InterPro" id="IPR025988">
    <property type="entry name" value="YWFCY_dom"/>
</dbReference>
<evidence type="ECO:0000259" key="8">
    <source>
        <dbReference type="Pfam" id="PF14293"/>
    </source>
</evidence>
<feature type="transmembrane region" description="Helical" evidence="6">
    <location>
        <begin position="122"/>
        <end position="142"/>
    </location>
</feature>
<feature type="domain" description="YWFCY" evidence="8">
    <location>
        <begin position="5"/>
        <end position="146"/>
    </location>
</feature>
<evidence type="ECO:0000256" key="5">
    <source>
        <dbReference type="ARBA" id="ARBA00023136"/>
    </source>
</evidence>
<evidence type="ECO:0000256" key="1">
    <source>
        <dbReference type="ARBA" id="ARBA00004651"/>
    </source>
</evidence>